<organism evidence="2 3">
    <name type="scientific">Paramarasmius palmivorus</name>
    <dbReference type="NCBI Taxonomy" id="297713"/>
    <lineage>
        <taxon>Eukaryota</taxon>
        <taxon>Fungi</taxon>
        <taxon>Dikarya</taxon>
        <taxon>Basidiomycota</taxon>
        <taxon>Agaricomycotina</taxon>
        <taxon>Agaricomycetes</taxon>
        <taxon>Agaricomycetidae</taxon>
        <taxon>Agaricales</taxon>
        <taxon>Marasmiineae</taxon>
        <taxon>Marasmiaceae</taxon>
        <taxon>Paramarasmius</taxon>
    </lineage>
</organism>
<dbReference type="AlphaFoldDB" id="A0AAW0B4X6"/>
<protein>
    <submittedName>
        <fullName evidence="2">Uncharacterized protein</fullName>
    </submittedName>
</protein>
<proteinExistence type="predicted"/>
<feature type="region of interest" description="Disordered" evidence="1">
    <location>
        <begin position="213"/>
        <end position="236"/>
    </location>
</feature>
<reference evidence="2 3" key="1">
    <citation type="submission" date="2024-01" db="EMBL/GenBank/DDBJ databases">
        <title>A draft genome for a cacao thread blight-causing isolate of Paramarasmius palmivorus.</title>
        <authorList>
            <person name="Baruah I.K."/>
            <person name="Bukari Y."/>
            <person name="Amoako-Attah I."/>
            <person name="Meinhardt L.W."/>
            <person name="Bailey B.A."/>
            <person name="Cohen S.P."/>
        </authorList>
    </citation>
    <scope>NUCLEOTIDE SEQUENCE [LARGE SCALE GENOMIC DNA]</scope>
    <source>
        <strain evidence="2 3">GH-12</strain>
    </source>
</reference>
<dbReference type="Proteomes" id="UP001383192">
    <property type="component" value="Unassembled WGS sequence"/>
</dbReference>
<feature type="compositionally biased region" description="Basic and acidic residues" evidence="1">
    <location>
        <begin position="216"/>
        <end position="236"/>
    </location>
</feature>
<keyword evidence="3" id="KW-1185">Reference proteome</keyword>
<name>A0AAW0B4X6_9AGAR</name>
<sequence>MSWPAFVPSPRTDEKVTELHRAILEEGEFKILCLGLYLGVDCALPRRVAVPQSMGSSTAEWWNLHADFWVTSRFGKGAICIVEMVNDHQKELFGGQYTAFYYPNASPPFLDRLVDLNVAWLIWNKDIGSSSHHLLGSGLEDCRLLGPLLVVKHDTKGRFVDIPKEDIDMVLNLVKSSLMRRNAITGKRALDGFEGRPFTNRWHAERDFNASSFLKEGSDPETPQKEHGSSHLEEKNLSQGEEPFGVGANLDFRGCKIWPYVCYPGRKVCLADAIDHAWRRYLKIPHHPPDFLPAVIVQYPKTPAVLEGEESLAGRVKAYRKLKNCPDEQGSLRSLM</sequence>
<gene>
    <name evidence="2" type="ORF">VNI00_017567</name>
</gene>
<accession>A0AAW0B4X6</accession>
<evidence type="ECO:0000313" key="2">
    <source>
        <dbReference type="EMBL" id="KAK7021035.1"/>
    </source>
</evidence>
<comment type="caution">
    <text evidence="2">The sequence shown here is derived from an EMBL/GenBank/DDBJ whole genome shotgun (WGS) entry which is preliminary data.</text>
</comment>
<evidence type="ECO:0000313" key="3">
    <source>
        <dbReference type="Proteomes" id="UP001383192"/>
    </source>
</evidence>
<evidence type="ECO:0000256" key="1">
    <source>
        <dbReference type="SAM" id="MobiDB-lite"/>
    </source>
</evidence>
<dbReference type="EMBL" id="JAYKXP010000178">
    <property type="protein sequence ID" value="KAK7021035.1"/>
    <property type="molecule type" value="Genomic_DNA"/>
</dbReference>